<keyword evidence="6" id="KW-0423">Lactose metabolism</keyword>
<dbReference type="PROSITE" id="PS00584">
    <property type="entry name" value="PFKB_KINASES_2"/>
    <property type="match status" value="1"/>
</dbReference>
<dbReference type="GO" id="GO:0005829">
    <property type="term" value="C:cytosol"/>
    <property type="evidence" value="ECO:0007669"/>
    <property type="project" value="TreeGrafter"/>
</dbReference>
<dbReference type="GO" id="GO:2001059">
    <property type="term" value="P:D-tagatose 6-phosphate catabolic process"/>
    <property type="evidence" value="ECO:0007669"/>
    <property type="project" value="UniProtKB-UniPathway"/>
</dbReference>
<dbReference type="EMBL" id="NGJU01000028">
    <property type="protein sequence ID" value="RST91582.1"/>
    <property type="molecule type" value="Genomic_DNA"/>
</dbReference>
<name>A0A429ZD17_9ENTE</name>
<dbReference type="Pfam" id="PF00294">
    <property type="entry name" value="PfkB"/>
    <property type="match status" value="1"/>
</dbReference>
<dbReference type="GO" id="GO:0005524">
    <property type="term" value="F:ATP binding"/>
    <property type="evidence" value="ECO:0007669"/>
    <property type="project" value="UniProtKB-KW"/>
</dbReference>
<dbReference type="InterPro" id="IPR017583">
    <property type="entry name" value="Tagatose/fructose_Pkinase"/>
</dbReference>
<keyword evidence="3 6" id="KW-0547">Nucleotide-binding</keyword>
<keyword evidence="2 6" id="KW-0808">Transferase</keyword>
<dbReference type="PANTHER" id="PTHR46566:SF5">
    <property type="entry name" value="1-PHOSPHOFRUCTOKINASE"/>
    <property type="match status" value="1"/>
</dbReference>
<evidence type="ECO:0000256" key="1">
    <source>
        <dbReference type="ARBA" id="ARBA00005380"/>
    </source>
</evidence>
<evidence type="ECO:0000256" key="4">
    <source>
        <dbReference type="ARBA" id="ARBA00022777"/>
    </source>
</evidence>
<gene>
    <name evidence="8" type="ORF">CBF35_14045</name>
</gene>
<accession>A0A429ZD17</accession>
<dbReference type="RefSeq" id="WP_126782243.1">
    <property type="nucleotide sequence ID" value="NZ_NGJU01000028.1"/>
</dbReference>
<dbReference type="InterPro" id="IPR029056">
    <property type="entry name" value="Ribokinase-like"/>
</dbReference>
<dbReference type="OrthoDB" id="9801219at2"/>
<proteinExistence type="inferred from homology"/>
<dbReference type="Proteomes" id="UP000287239">
    <property type="component" value="Unassembled WGS sequence"/>
</dbReference>
<keyword evidence="9" id="KW-1185">Reference proteome</keyword>
<comment type="similarity">
    <text evidence="6">Belongs to the carbohydrate kinase PfkB family. LacC subfamily.</text>
</comment>
<feature type="domain" description="Carbohydrate kinase PfkB" evidence="7">
    <location>
        <begin position="11"/>
        <end position="290"/>
    </location>
</feature>
<dbReference type="SUPFAM" id="SSF53613">
    <property type="entry name" value="Ribokinase-like"/>
    <property type="match status" value="1"/>
</dbReference>
<dbReference type="GO" id="GO:0005988">
    <property type="term" value="P:lactose metabolic process"/>
    <property type="evidence" value="ECO:0007669"/>
    <property type="project" value="UniProtKB-KW"/>
</dbReference>
<evidence type="ECO:0000256" key="3">
    <source>
        <dbReference type="ARBA" id="ARBA00022741"/>
    </source>
</evidence>
<dbReference type="NCBIfam" id="TIGR03168">
    <property type="entry name" value="1-PFK"/>
    <property type="match status" value="1"/>
</dbReference>
<dbReference type="GO" id="GO:0008443">
    <property type="term" value="F:phosphofructokinase activity"/>
    <property type="evidence" value="ECO:0007669"/>
    <property type="project" value="TreeGrafter"/>
</dbReference>
<evidence type="ECO:0000256" key="6">
    <source>
        <dbReference type="PIRNR" id="PIRNR000535"/>
    </source>
</evidence>
<evidence type="ECO:0000259" key="7">
    <source>
        <dbReference type="Pfam" id="PF00294"/>
    </source>
</evidence>
<dbReference type="UniPathway" id="UPA00704">
    <property type="reaction ID" value="UER00715"/>
</dbReference>
<comment type="pathway">
    <text evidence="6">Carbohydrate metabolism; D-tagatose 6-phosphate degradation; D-glyceraldehyde 3-phosphate and glycerone phosphate from D-tagatose 6-phosphate: step 1/2.</text>
</comment>
<dbReference type="AlphaFoldDB" id="A0A429ZD17"/>
<keyword evidence="5 6" id="KW-0067">ATP-binding</keyword>
<dbReference type="CDD" id="cd01164">
    <property type="entry name" value="FruK_PfkB_like"/>
    <property type="match status" value="1"/>
</dbReference>
<reference evidence="8 9" key="1">
    <citation type="submission" date="2017-05" db="EMBL/GenBank/DDBJ databases">
        <title>Vagococcus spp. assemblies.</title>
        <authorList>
            <person name="Gulvik C.A."/>
        </authorList>
    </citation>
    <scope>NUCLEOTIDE SEQUENCE [LARGE SCALE GENOMIC DNA]</scope>
    <source>
        <strain evidence="8 9">NCFB 2777</strain>
    </source>
</reference>
<protein>
    <recommendedName>
        <fullName evidence="6">Tagatose-6-phosphate kinase</fullName>
        <ecNumber evidence="6">2.7.1.144</ecNumber>
    </recommendedName>
</protein>
<evidence type="ECO:0000313" key="9">
    <source>
        <dbReference type="Proteomes" id="UP000287239"/>
    </source>
</evidence>
<dbReference type="InterPro" id="IPR002173">
    <property type="entry name" value="Carboh/pur_kinase_PfkB_CS"/>
</dbReference>
<dbReference type="PANTHER" id="PTHR46566">
    <property type="entry name" value="1-PHOSPHOFRUCTOKINASE-RELATED"/>
    <property type="match status" value="1"/>
</dbReference>
<dbReference type="EC" id="2.7.1.144" evidence="6"/>
<comment type="caution">
    <text evidence="8">The sequence shown here is derived from an EMBL/GenBank/DDBJ whole genome shotgun (WGS) entry which is preliminary data.</text>
</comment>
<evidence type="ECO:0000256" key="2">
    <source>
        <dbReference type="ARBA" id="ARBA00022679"/>
    </source>
</evidence>
<comment type="similarity">
    <text evidence="1">Belongs to the carbohydrate kinase pfkB family.</text>
</comment>
<dbReference type="InterPro" id="IPR011611">
    <property type="entry name" value="PfkB_dom"/>
</dbReference>
<comment type="catalytic activity">
    <reaction evidence="6">
        <text>D-tagatofuranose 6-phosphate + ATP = D-tagatofuranose 1,6-bisphosphate + ADP + H(+)</text>
        <dbReference type="Rhea" id="RHEA:12420"/>
        <dbReference type="ChEBI" id="CHEBI:15378"/>
        <dbReference type="ChEBI" id="CHEBI:30616"/>
        <dbReference type="ChEBI" id="CHEBI:58694"/>
        <dbReference type="ChEBI" id="CHEBI:58695"/>
        <dbReference type="ChEBI" id="CHEBI:456216"/>
        <dbReference type="EC" id="2.7.1.144"/>
    </reaction>
</comment>
<dbReference type="PIRSF" id="PIRSF000535">
    <property type="entry name" value="1PFK/6PFK/LacC"/>
    <property type="match status" value="1"/>
</dbReference>
<keyword evidence="4" id="KW-0418">Kinase</keyword>
<sequence length="316" mass="34772">MILTLTLNPSIDYLYKTDSFYVGQQNRFQAPAKMVGGKGINAGRTAAILGSNVICTAVLAGKTGHEIKERLKNEGFHSCFFEVPGESRNAITIMHDNNIQTEIVERGPYIDFVTEQKVLHQLLLFCRLIPEIKVVALAGSANSNNQELYRQFVTQIYQHQPGDIKVITDISGHQLTNLLKKGPLPYLIKPNIHEFSTFIGKSLSHKEQLLPYLNSSIFKDLPLIIISCGSEGAIAKHYDRIYDLTIPKIELVNPTGSGDATVGGAAYAMDQGLPIEEVLKYAMAAGVANAMEEAVGFVQVNQVAELIKDIQITELN</sequence>
<evidence type="ECO:0000256" key="5">
    <source>
        <dbReference type="ARBA" id="ARBA00022840"/>
    </source>
</evidence>
<dbReference type="GO" id="GO:0009024">
    <property type="term" value="F:tagatose-6-phosphate kinase activity"/>
    <property type="evidence" value="ECO:0007669"/>
    <property type="project" value="UniProtKB-EC"/>
</dbReference>
<organism evidence="8 9">
    <name type="scientific">Vagococcus salmoninarum</name>
    <dbReference type="NCBI Taxonomy" id="2739"/>
    <lineage>
        <taxon>Bacteria</taxon>
        <taxon>Bacillati</taxon>
        <taxon>Bacillota</taxon>
        <taxon>Bacilli</taxon>
        <taxon>Lactobacillales</taxon>
        <taxon>Enterococcaceae</taxon>
        <taxon>Vagococcus</taxon>
    </lineage>
</organism>
<dbReference type="Gene3D" id="3.40.1190.20">
    <property type="match status" value="1"/>
</dbReference>
<dbReference type="GeneID" id="98569467"/>
<evidence type="ECO:0000313" key="8">
    <source>
        <dbReference type="EMBL" id="RST91582.1"/>
    </source>
</evidence>